<dbReference type="AlphaFoldDB" id="A0A7S2VX23"/>
<accession>A0A7S2VX23</accession>
<protein>
    <submittedName>
        <fullName evidence="1">Uncharacterized protein</fullName>
    </submittedName>
</protein>
<gene>
    <name evidence="1" type="ORF">ASAN02232_LOCUS113</name>
</gene>
<organism evidence="1">
    <name type="scientific">Akashiwo sanguinea</name>
    <dbReference type="NCBI Taxonomy" id="143672"/>
    <lineage>
        <taxon>Eukaryota</taxon>
        <taxon>Sar</taxon>
        <taxon>Alveolata</taxon>
        <taxon>Dinophyceae</taxon>
        <taxon>Gymnodiniales</taxon>
        <taxon>Gymnodiniaceae</taxon>
        <taxon>Akashiwo</taxon>
    </lineage>
</organism>
<sequence>MCVQHPDPCGSSLFSPSLLHSALRLRGGMQPSTVMPLRSERSVAILAQAILAQVHRRAQVRAALGGGLVESVGYGTACVRRVRGHVVPLWFRRPCCFRPFACAGACSPPLSCRYVASGP</sequence>
<name>A0A7S2VX23_9DINO</name>
<dbReference type="EMBL" id="HBHG01000649">
    <property type="protein sequence ID" value="CAD9654066.1"/>
    <property type="molecule type" value="Transcribed_RNA"/>
</dbReference>
<reference evidence="1" key="1">
    <citation type="submission" date="2021-01" db="EMBL/GenBank/DDBJ databases">
        <authorList>
            <person name="Corre E."/>
            <person name="Pelletier E."/>
            <person name="Niang G."/>
            <person name="Scheremetjew M."/>
            <person name="Finn R."/>
            <person name="Kale V."/>
            <person name="Holt S."/>
            <person name="Cochrane G."/>
            <person name="Meng A."/>
            <person name="Brown T."/>
            <person name="Cohen L."/>
        </authorList>
    </citation>
    <scope>NUCLEOTIDE SEQUENCE</scope>
    <source>
        <strain evidence="1">CCCM 885</strain>
    </source>
</reference>
<evidence type="ECO:0000313" key="1">
    <source>
        <dbReference type="EMBL" id="CAD9654066.1"/>
    </source>
</evidence>
<proteinExistence type="predicted"/>